<dbReference type="Proteomes" id="UP001237642">
    <property type="component" value="Unassembled WGS sequence"/>
</dbReference>
<reference evidence="1" key="2">
    <citation type="submission" date="2023-05" db="EMBL/GenBank/DDBJ databases">
        <authorList>
            <person name="Schelkunov M.I."/>
        </authorList>
    </citation>
    <scope>NUCLEOTIDE SEQUENCE</scope>
    <source>
        <strain evidence="1">Hsosn_3</strain>
        <tissue evidence="1">Leaf</tissue>
    </source>
</reference>
<evidence type="ECO:0000313" key="2">
    <source>
        <dbReference type="Proteomes" id="UP001237642"/>
    </source>
</evidence>
<comment type="caution">
    <text evidence="1">The sequence shown here is derived from an EMBL/GenBank/DDBJ whole genome shotgun (WGS) entry which is preliminary data.</text>
</comment>
<proteinExistence type="predicted"/>
<protein>
    <submittedName>
        <fullName evidence="1">Uncharacterized protein</fullName>
    </submittedName>
</protein>
<name>A0AAD8GZ43_9APIA</name>
<accession>A0AAD8GZ43</accession>
<dbReference type="EMBL" id="JAUIZM010000011">
    <property type="protein sequence ID" value="KAK1356713.1"/>
    <property type="molecule type" value="Genomic_DNA"/>
</dbReference>
<evidence type="ECO:0000313" key="1">
    <source>
        <dbReference type="EMBL" id="KAK1356713.1"/>
    </source>
</evidence>
<sequence length="133" mass="14958">MSIEGHHCSPIHVSHHLQNAANLSRSSPARSDGVVPEMSRVCSIMDHANSRGLWFGDNPLMFYVPSLLLQLSIINVVTKCFHFILKPLGQPAIISQILHQSDYPVPFLNVLCSSWFPFFPSFQSNKSEFEFTS</sequence>
<dbReference type="AlphaFoldDB" id="A0AAD8GZ43"/>
<reference evidence="1" key="1">
    <citation type="submission" date="2023-02" db="EMBL/GenBank/DDBJ databases">
        <title>Genome of toxic invasive species Heracleum sosnowskyi carries increased number of genes despite the absence of recent whole-genome duplications.</title>
        <authorList>
            <person name="Schelkunov M."/>
            <person name="Shtratnikova V."/>
            <person name="Makarenko M."/>
            <person name="Klepikova A."/>
            <person name="Omelchenko D."/>
            <person name="Novikova G."/>
            <person name="Obukhova E."/>
            <person name="Bogdanov V."/>
            <person name="Penin A."/>
            <person name="Logacheva M."/>
        </authorList>
    </citation>
    <scope>NUCLEOTIDE SEQUENCE</scope>
    <source>
        <strain evidence="1">Hsosn_3</strain>
        <tissue evidence="1">Leaf</tissue>
    </source>
</reference>
<gene>
    <name evidence="1" type="ORF">POM88_049969</name>
</gene>
<organism evidence="1 2">
    <name type="scientific">Heracleum sosnowskyi</name>
    <dbReference type="NCBI Taxonomy" id="360622"/>
    <lineage>
        <taxon>Eukaryota</taxon>
        <taxon>Viridiplantae</taxon>
        <taxon>Streptophyta</taxon>
        <taxon>Embryophyta</taxon>
        <taxon>Tracheophyta</taxon>
        <taxon>Spermatophyta</taxon>
        <taxon>Magnoliopsida</taxon>
        <taxon>eudicotyledons</taxon>
        <taxon>Gunneridae</taxon>
        <taxon>Pentapetalae</taxon>
        <taxon>asterids</taxon>
        <taxon>campanulids</taxon>
        <taxon>Apiales</taxon>
        <taxon>Apiaceae</taxon>
        <taxon>Apioideae</taxon>
        <taxon>apioid superclade</taxon>
        <taxon>Tordylieae</taxon>
        <taxon>Tordyliinae</taxon>
        <taxon>Heracleum</taxon>
    </lineage>
</organism>
<keyword evidence="2" id="KW-1185">Reference proteome</keyword>